<evidence type="ECO:0000259" key="8">
    <source>
        <dbReference type="Pfam" id="PF00050"/>
    </source>
</evidence>
<dbReference type="Pfam" id="PF00050">
    <property type="entry name" value="Kazal_1"/>
    <property type="match status" value="1"/>
</dbReference>
<keyword evidence="5" id="KW-0677">Repeat</keyword>
<dbReference type="GO" id="GO:0005576">
    <property type="term" value="C:extracellular region"/>
    <property type="evidence" value="ECO:0007669"/>
    <property type="project" value="UniProtKB-SubCell"/>
</dbReference>
<dbReference type="AlphaFoldDB" id="A0A8C4P4Z0"/>
<keyword evidence="6" id="KW-0722">Serine protease inhibitor</keyword>
<dbReference type="Proteomes" id="UP000694423">
    <property type="component" value="Unplaced"/>
</dbReference>
<dbReference type="GO" id="GO:0004867">
    <property type="term" value="F:serine-type endopeptidase inhibitor activity"/>
    <property type="evidence" value="ECO:0007669"/>
    <property type="project" value="UniProtKB-KW"/>
</dbReference>
<dbReference type="PANTHER" id="PTHR47729">
    <property type="entry name" value="SERINE PEPTIDASE INHIBITOR, KAZAL TYPE 2, TANDEM DUPLICATE 1-RELATED"/>
    <property type="match status" value="1"/>
</dbReference>
<reference evidence="9" key="1">
    <citation type="submission" date="2025-08" db="UniProtKB">
        <authorList>
            <consortium name="Ensembl"/>
        </authorList>
    </citation>
    <scope>IDENTIFICATION</scope>
</reference>
<evidence type="ECO:0000256" key="6">
    <source>
        <dbReference type="ARBA" id="ARBA00022900"/>
    </source>
</evidence>
<feature type="domain" description="Kazal-like" evidence="8">
    <location>
        <begin position="47"/>
        <end position="87"/>
    </location>
</feature>
<dbReference type="SUPFAM" id="SSF100895">
    <property type="entry name" value="Kazal-type serine protease inhibitors"/>
    <property type="match status" value="2"/>
</dbReference>
<evidence type="ECO:0000256" key="4">
    <source>
        <dbReference type="ARBA" id="ARBA00022690"/>
    </source>
</evidence>
<dbReference type="InterPro" id="IPR036058">
    <property type="entry name" value="Kazal_dom_sf"/>
</dbReference>
<sequence length="88" mass="10129">MPYASLYPRKQNCVQRNGKLTCTRENDPVRDSSGKQHSNKCIMCDNCREYRSQFEASGRLSCTRENDPVRDSSGKRHPNKCLMCAEKL</sequence>
<keyword evidence="7" id="KW-1015">Disulfide bond</keyword>
<evidence type="ECO:0000256" key="1">
    <source>
        <dbReference type="ARBA" id="ARBA00004613"/>
    </source>
</evidence>
<accession>A0A8C4P4Z0</accession>
<dbReference type="InterPro" id="IPR051597">
    <property type="entry name" value="Bifunctional_prot_inhibitor"/>
</dbReference>
<evidence type="ECO:0000256" key="5">
    <source>
        <dbReference type="ARBA" id="ARBA00022737"/>
    </source>
</evidence>
<keyword evidence="3" id="KW-0964">Secreted</keyword>
<comment type="subcellular location">
    <subcellularLocation>
        <location evidence="1">Secreted</location>
    </subcellularLocation>
</comment>
<dbReference type="Ensembl" id="ENSDNVT00000008038.1">
    <property type="protein sequence ID" value="ENSDNVP00000006662.1"/>
    <property type="gene ID" value="ENSDNVG00000004769.1"/>
</dbReference>
<dbReference type="Gene3D" id="3.30.60.30">
    <property type="match status" value="2"/>
</dbReference>
<keyword evidence="4" id="KW-0646">Protease inhibitor</keyword>
<dbReference type="InterPro" id="IPR002350">
    <property type="entry name" value="Kazal_dom"/>
</dbReference>
<name>A0A8C4P4Z0_DRONO</name>
<protein>
    <recommendedName>
        <fullName evidence="2">Ovomucoid</fullName>
    </recommendedName>
</protein>
<evidence type="ECO:0000313" key="10">
    <source>
        <dbReference type="Proteomes" id="UP000694423"/>
    </source>
</evidence>
<keyword evidence="10" id="KW-1185">Reference proteome</keyword>
<reference evidence="9" key="2">
    <citation type="submission" date="2025-09" db="UniProtKB">
        <authorList>
            <consortium name="Ensembl"/>
        </authorList>
    </citation>
    <scope>IDENTIFICATION</scope>
</reference>
<evidence type="ECO:0000256" key="3">
    <source>
        <dbReference type="ARBA" id="ARBA00022525"/>
    </source>
</evidence>
<organism evidence="9 10">
    <name type="scientific">Dromaius novaehollandiae</name>
    <name type="common">Emu</name>
    <dbReference type="NCBI Taxonomy" id="8790"/>
    <lineage>
        <taxon>Eukaryota</taxon>
        <taxon>Metazoa</taxon>
        <taxon>Chordata</taxon>
        <taxon>Craniata</taxon>
        <taxon>Vertebrata</taxon>
        <taxon>Euteleostomi</taxon>
        <taxon>Archelosauria</taxon>
        <taxon>Archosauria</taxon>
        <taxon>Dinosauria</taxon>
        <taxon>Saurischia</taxon>
        <taxon>Theropoda</taxon>
        <taxon>Coelurosauria</taxon>
        <taxon>Aves</taxon>
        <taxon>Palaeognathae</taxon>
        <taxon>Casuariiformes</taxon>
        <taxon>Dromaiidae</taxon>
        <taxon>Dromaius</taxon>
    </lineage>
</organism>
<evidence type="ECO:0000313" key="9">
    <source>
        <dbReference type="Ensembl" id="ENSDNVP00000006662.1"/>
    </source>
</evidence>
<evidence type="ECO:0000256" key="2">
    <source>
        <dbReference type="ARBA" id="ARBA00019248"/>
    </source>
</evidence>
<evidence type="ECO:0000256" key="7">
    <source>
        <dbReference type="ARBA" id="ARBA00023157"/>
    </source>
</evidence>
<dbReference type="PANTHER" id="PTHR47729:SF1">
    <property type="entry name" value="OVOMUCOID-LIKE-RELATED"/>
    <property type="match status" value="1"/>
</dbReference>
<proteinExistence type="predicted"/>